<proteinExistence type="predicted"/>
<feature type="compositionally biased region" description="Pro residues" evidence="1">
    <location>
        <begin position="286"/>
        <end position="296"/>
    </location>
</feature>
<evidence type="ECO:0000313" key="2">
    <source>
        <dbReference type="EMBL" id="KAL3310944.1"/>
    </source>
</evidence>
<feature type="compositionally biased region" description="Acidic residues" evidence="1">
    <location>
        <begin position="559"/>
        <end position="572"/>
    </location>
</feature>
<sequence length="893" mass="98688">MELLLLLSELSLPIREIFGSSLEEAKPQTPVMRQCPMIGSVLLNLLDSVPLFRSLLIFPVGEIVMQRPSKLLKGMLEDLLGTLDSLSPPYLTSIQCTLARRTGTEEAFESVSESAPCAREGVRQHRLRKVFLLRNLCIAISGCLHQSLCTGGWLSLGTSQSDSSSSASEFGLSFEAIPIPATAMTVKTFSGVEKVKANTEPSKWPGLTCLNTSRPSKRPTQALSCGAKTDLSVGDNLQGFSGDPVKALSALMAQCLVSVYLGLFNYALNLLRGGSPAGPAIRPLKPTVPPRGPSPCPTREQSPRPTRARPPPPTPSTSASDEWFIPPRHSLISALLRKPVSNESTFSLSTVYDSDTETVPAGYETIAQSARSELKKRNRRRKVQLRSFLEIHREEQARLKEEMKKRVASVRRKEHLREKKEMGDADSDDDANNANKPKKFEELYPDLVAREERKLKREKVQQPSISMESEVEEHDTLQQHEAFSLEWLVQSLCLDPDFGFSPFDKEEPAETASYKEIQDLMLAKEKSVNREAMVSQLIARLERELVAKPTTGASSDALDLSDVESVDEDDDDTLEEILGRSGSKVSGRGRGGVTQDQADDQWSNGDSFSWRLIRCACVQIAYYEVQSLINLLDFDADSLALYAPGLIKCSRLVKSWADSYRLALIAPPSPSPSLNDVMGPRSPGQILLPPCNFLPNMDTAIQMPVIPAPTKNQSSKAAPAPAITPSVPSKFQQRMTFLSSQDNTPFQTNNPHSLPVKRLWCGLTLNPLLAQFFVREVFRVPRTINYNTVIGPLALMPTETNVPHTEDTAGEVSAPEPTDGLRQSLALLVEDDIRIVHRDHEPLIAMCCNQTNMTSIAVATSKEIIELDISHLVYPPVWMVNDIEMEIDTYQES</sequence>
<comment type="caution">
    <text evidence="2">The sequence shown here is derived from an EMBL/GenBank/DDBJ whole genome shotgun (WGS) entry which is preliminary data.</text>
</comment>
<keyword evidence="3" id="KW-1185">Reference proteome</keyword>
<dbReference type="Proteomes" id="UP001626550">
    <property type="component" value="Unassembled WGS sequence"/>
</dbReference>
<feature type="region of interest" description="Disordered" evidence="1">
    <location>
        <begin position="277"/>
        <end position="323"/>
    </location>
</feature>
<feature type="region of interest" description="Disordered" evidence="1">
    <location>
        <begin position="553"/>
        <end position="572"/>
    </location>
</feature>
<feature type="non-terminal residue" evidence="2">
    <location>
        <position position="893"/>
    </location>
</feature>
<dbReference type="AlphaFoldDB" id="A0ABD2PUK2"/>
<evidence type="ECO:0000313" key="3">
    <source>
        <dbReference type="Proteomes" id="UP001626550"/>
    </source>
</evidence>
<dbReference type="InterPro" id="IPR052208">
    <property type="entry name" value="DmX-like/RAVE_component"/>
</dbReference>
<protein>
    <submittedName>
        <fullName evidence="2">DmX-like protein 1</fullName>
    </submittedName>
</protein>
<accession>A0ABD2PUK2</accession>
<gene>
    <name evidence="2" type="primary">DMXL1_6</name>
    <name evidence="2" type="ORF">Ciccas_010484</name>
</gene>
<dbReference type="PANTHER" id="PTHR13950">
    <property type="entry name" value="RABCONNECTIN-RELATED"/>
    <property type="match status" value="1"/>
</dbReference>
<dbReference type="EMBL" id="JBJKFK010002544">
    <property type="protein sequence ID" value="KAL3310944.1"/>
    <property type="molecule type" value="Genomic_DNA"/>
</dbReference>
<dbReference type="PANTHER" id="PTHR13950:SF9">
    <property type="entry name" value="RABCONNECTIN-3A"/>
    <property type="match status" value="1"/>
</dbReference>
<evidence type="ECO:0000256" key="1">
    <source>
        <dbReference type="SAM" id="MobiDB-lite"/>
    </source>
</evidence>
<name>A0ABD2PUK2_9PLAT</name>
<feature type="region of interest" description="Disordered" evidence="1">
    <location>
        <begin position="577"/>
        <end position="600"/>
    </location>
</feature>
<feature type="region of interest" description="Disordered" evidence="1">
    <location>
        <begin position="410"/>
        <end position="443"/>
    </location>
</feature>
<reference evidence="2 3" key="1">
    <citation type="submission" date="2024-11" db="EMBL/GenBank/DDBJ databases">
        <title>Adaptive evolution of stress response genes in parasites aligns with host niche diversity.</title>
        <authorList>
            <person name="Hahn C."/>
            <person name="Resl P."/>
        </authorList>
    </citation>
    <scope>NUCLEOTIDE SEQUENCE [LARGE SCALE GENOMIC DNA]</scope>
    <source>
        <strain evidence="2">EGGRZ-B1_66</strain>
        <tissue evidence="2">Body</tissue>
    </source>
</reference>
<organism evidence="2 3">
    <name type="scientific">Cichlidogyrus casuarinus</name>
    <dbReference type="NCBI Taxonomy" id="1844966"/>
    <lineage>
        <taxon>Eukaryota</taxon>
        <taxon>Metazoa</taxon>
        <taxon>Spiralia</taxon>
        <taxon>Lophotrochozoa</taxon>
        <taxon>Platyhelminthes</taxon>
        <taxon>Monogenea</taxon>
        <taxon>Monopisthocotylea</taxon>
        <taxon>Dactylogyridea</taxon>
        <taxon>Ancyrocephalidae</taxon>
        <taxon>Cichlidogyrus</taxon>
    </lineage>
</organism>